<dbReference type="InterPro" id="IPR023415">
    <property type="entry name" value="LDLR_class-A_CS"/>
</dbReference>
<dbReference type="AlphaFoldDB" id="A0AAU9UQZ8"/>
<dbReference type="SUPFAM" id="SSF50494">
    <property type="entry name" value="Trypsin-like serine proteases"/>
    <property type="match status" value="1"/>
</dbReference>
<name>A0AAU9UQZ8_EUPED</name>
<dbReference type="InterPro" id="IPR000436">
    <property type="entry name" value="Sushi_SCR_CCP_dom"/>
</dbReference>
<dbReference type="SUPFAM" id="SSF57535">
    <property type="entry name" value="Complement control module/SCR domain"/>
    <property type="match status" value="1"/>
</dbReference>
<comment type="caution">
    <text evidence="3">Lacks conserved residue(s) required for the propagation of feature annotation.</text>
</comment>
<dbReference type="SUPFAM" id="SSF57424">
    <property type="entry name" value="LDL receptor-like module"/>
    <property type="match status" value="4"/>
</dbReference>
<dbReference type="PROSITE" id="PS01209">
    <property type="entry name" value="LDLRA_1"/>
    <property type="match status" value="3"/>
</dbReference>
<dbReference type="SMART" id="SM00020">
    <property type="entry name" value="Tryp_SPc"/>
    <property type="match status" value="1"/>
</dbReference>
<evidence type="ECO:0000259" key="5">
    <source>
        <dbReference type="PROSITE" id="PS50923"/>
    </source>
</evidence>
<keyword evidence="3" id="KW-0768">Sushi</keyword>
<feature type="domain" description="Sushi" evidence="5">
    <location>
        <begin position="218"/>
        <end position="284"/>
    </location>
</feature>
<dbReference type="PROSITE" id="PS50240">
    <property type="entry name" value="TRYPSIN_DOM"/>
    <property type="match status" value="1"/>
</dbReference>
<dbReference type="InterPro" id="IPR043504">
    <property type="entry name" value="Peptidase_S1_PA_chymotrypsin"/>
</dbReference>
<dbReference type="Pfam" id="PF00089">
    <property type="entry name" value="Trypsin"/>
    <property type="match status" value="1"/>
</dbReference>
<dbReference type="InterPro" id="IPR002172">
    <property type="entry name" value="LDrepeatLR_classA_rpt"/>
</dbReference>
<evidence type="ECO:0000256" key="2">
    <source>
        <dbReference type="PROSITE-ProRule" id="PRU00124"/>
    </source>
</evidence>
<dbReference type="PROSITE" id="PS50923">
    <property type="entry name" value="SUSHI"/>
    <property type="match status" value="1"/>
</dbReference>
<evidence type="ECO:0000313" key="6">
    <source>
        <dbReference type="EMBL" id="CAH2101411.1"/>
    </source>
</evidence>
<dbReference type="SMART" id="SM00032">
    <property type="entry name" value="CCP"/>
    <property type="match status" value="2"/>
</dbReference>
<dbReference type="EMBL" id="CAKOGL010000023">
    <property type="protein sequence ID" value="CAH2101411.1"/>
    <property type="molecule type" value="Genomic_DNA"/>
</dbReference>
<feature type="disulfide bond" evidence="2">
    <location>
        <begin position="38"/>
        <end position="56"/>
    </location>
</feature>
<dbReference type="CDD" id="cd00033">
    <property type="entry name" value="CCP"/>
    <property type="match status" value="1"/>
</dbReference>
<dbReference type="Gene3D" id="4.10.400.10">
    <property type="entry name" value="Low-density Lipoprotein Receptor"/>
    <property type="match status" value="4"/>
</dbReference>
<feature type="disulfide bond" evidence="2">
    <location>
        <begin position="155"/>
        <end position="167"/>
    </location>
</feature>
<dbReference type="InterPro" id="IPR036055">
    <property type="entry name" value="LDL_receptor-like_sf"/>
</dbReference>
<dbReference type="InterPro" id="IPR035976">
    <property type="entry name" value="Sushi/SCR/CCP_sf"/>
</dbReference>
<dbReference type="Pfam" id="PF00084">
    <property type="entry name" value="Sushi"/>
    <property type="match status" value="1"/>
</dbReference>
<comment type="caution">
    <text evidence="6">The sequence shown here is derived from an EMBL/GenBank/DDBJ whole genome shotgun (WGS) entry which is preliminary data.</text>
</comment>
<gene>
    <name evidence="6" type="ORF">EEDITHA_LOCUS16173</name>
</gene>
<dbReference type="Gene3D" id="2.40.10.10">
    <property type="entry name" value="Trypsin-like serine proteases"/>
    <property type="match status" value="1"/>
</dbReference>
<feature type="disulfide bond" evidence="2">
    <location>
        <begin position="79"/>
        <end position="97"/>
    </location>
</feature>
<proteinExistence type="predicted"/>
<feature type="disulfide bond" evidence="2">
    <location>
        <begin position="72"/>
        <end position="84"/>
    </location>
</feature>
<dbReference type="CDD" id="cd00112">
    <property type="entry name" value="LDLa"/>
    <property type="match status" value="3"/>
</dbReference>
<dbReference type="PANTHER" id="PTHR24252">
    <property type="entry name" value="ACROSIN-RELATED"/>
    <property type="match status" value="1"/>
</dbReference>
<accession>A0AAU9UQZ8</accession>
<dbReference type="Pfam" id="PF00057">
    <property type="entry name" value="Ldl_recept_a"/>
    <property type="match status" value="4"/>
</dbReference>
<keyword evidence="1 3" id="KW-1015">Disulfide bond</keyword>
<dbReference type="PROSITE" id="PS50068">
    <property type="entry name" value="LDLRA_2"/>
    <property type="match status" value="4"/>
</dbReference>
<dbReference type="Gene3D" id="2.10.70.10">
    <property type="entry name" value="Complement Module, domain 1"/>
    <property type="match status" value="1"/>
</dbReference>
<feature type="disulfide bond" evidence="2">
    <location>
        <begin position="121"/>
        <end position="139"/>
    </location>
</feature>
<feature type="disulfide bond" evidence="3">
    <location>
        <begin position="255"/>
        <end position="282"/>
    </location>
</feature>
<evidence type="ECO:0000259" key="4">
    <source>
        <dbReference type="PROSITE" id="PS50240"/>
    </source>
</evidence>
<dbReference type="SMART" id="SM00192">
    <property type="entry name" value="LDLa"/>
    <property type="match status" value="4"/>
</dbReference>
<dbReference type="InterPro" id="IPR009003">
    <property type="entry name" value="Peptidase_S1_PA"/>
</dbReference>
<dbReference type="GO" id="GO:0004252">
    <property type="term" value="F:serine-type endopeptidase activity"/>
    <property type="evidence" value="ECO:0007669"/>
    <property type="project" value="InterPro"/>
</dbReference>
<dbReference type="GO" id="GO:0006508">
    <property type="term" value="P:proteolysis"/>
    <property type="evidence" value="ECO:0007669"/>
    <property type="project" value="InterPro"/>
</dbReference>
<feature type="disulfide bond" evidence="2">
    <location>
        <begin position="162"/>
        <end position="180"/>
    </location>
</feature>
<keyword evidence="7" id="KW-1185">Reference proteome</keyword>
<dbReference type="Proteomes" id="UP001153954">
    <property type="component" value="Unassembled WGS sequence"/>
</dbReference>
<evidence type="ECO:0000256" key="3">
    <source>
        <dbReference type="PROSITE-ProRule" id="PRU00302"/>
    </source>
</evidence>
<dbReference type="PRINTS" id="PR00261">
    <property type="entry name" value="LDLRECEPTOR"/>
</dbReference>
<dbReference type="InterPro" id="IPR001254">
    <property type="entry name" value="Trypsin_dom"/>
</dbReference>
<reference evidence="6" key="1">
    <citation type="submission" date="2022-03" db="EMBL/GenBank/DDBJ databases">
        <authorList>
            <person name="Tunstrom K."/>
        </authorList>
    </citation>
    <scope>NUCLEOTIDE SEQUENCE</scope>
</reference>
<protein>
    <submittedName>
        <fullName evidence="6">Uncharacterized protein</fullName>
    </submittedName>
</protein>
<organism evidence="6 7">
    <name type="scientific">Euphydryas editha</name>
    <name type="common">Edith's checkerspot</name>
    <dbReference type="NCBI Taxonomy" id="104508"/>
    <lineage>
        <taxon>Eukaryota</taxon>
        <taxon>Metazoa</taxon>
        <taxon>Ecdysozoa</taxon>
        <taxon>Arthropoda</taxon>
        <taxon>Hexapoda</taxon>
        <taxon>Insecta</taxon>
        <taxon>Pterygota</taxon>
        <taxon>Neoptera</taxon>
        <taxon>Endopterygota</taxon>
        <taxon>Lepidoptera</taxon>
        <taxon>Glossata</taxon>
        <taxon>Ditrysia</taxon>
        <taxon>Papilionoidea</taxon>
        <taxon>Nymphalidae</taxon>
        <taxon>Nymphalinae</taxon>
        <taxon>Euphydryas</taxon>
    </lineage>
</organism>
<sequence length="644" mass="71084">MSIVKFLGRQRTDYNRHTFLGRFKRDTKCRYWANEFECRDGTCITADRKCDGTIDCPDGTDEKHYLCRKTECPDYLFRCTYGACVDGTASCNGVSDCVDNSDELQPKCNNNSAIIGDKFKCDDGNLVELYTICDAIKDCKDGSDETLKACAGNICPSNLFQCAYGACVDEGVDCDDIDDCADGSDESDILCNRRIPRTTTTTTIAPTTSSTTTVQAPTMCVLPPHPKNGIFLKNGDSATYRPGEVIATAYLNITCMPGYKVVGDKVAICYWGTWYPYSLPSCIRACELPPSESVVYRCLIREAGAEGTRECDPLEAEGTVVQPECRRPNYYNPTILPYMFCVDGRWSQMPVCEPECGTLTPVAEPLVAGGHLARRGEVPWHITIYELQDESYQQICGGSLVSEKIVISASSSSASVAMSRVSAAAHCFWLESYGVLPPDMFAAAAGKLYRLWDDPRDQPYAQFSLIKDIILASHFGGAELLYQDDLAIVKISNRFTFRTYIRPVCLNFSPKFNEFQLRSGNIGKVAGFGLTSSHRGSESPELKVVELPYVEWEECKQSTPPEYRSFIIGTKFCAGYLNDTAVCKGDSGGGLAFSAHVMGEQRFYLRGVVSTSPHAPDGAPCYLRALTAFTALQPYKDLVREHLD</sequence>
<feature type="domain" description="Peptidase S1" evidence="4">
    <location>
        <begin position="367"/>
        <end position="644"/>
    </location>
</feature>
<dbReference type="PANTHER" id="PTHR24252:SF7">
    <property type="entry name" value="HYALIN"/>
    <property type="match status" value="1"/>
</dbReference>
<evidence type="ECO:0000256" key="1">
    <source>
        <dbReference type="ARBA" id="ARBA00023157"/>
    </source>
</evidence>
<evidence type="ECO:0000313" key="7">
    <source>
        <dbReference type="Proteomes" id="UP001153954"/>
    </source>
</evidence>